<proteinExistence type="inferred from homology"/>
<dbReference type="AlphaFoldDB" id="A0A4R2RV20"/>
<evidence type="ECO:0000256" key="5">
    <source>
        <dbReference type="ARBA" id="ARBA00022692"/>
    </source>
</evidence>
<keyword evidence="4 11" id="KW-0808">Transferase</keyword>
<keyword evidence="7 11" id="KW-0573">Peptidoglycan synthesis</keyword>
<keyword evidence="3 11" id="KW-0328">Glycosyltransferase</keyword>
<dbReference type="GO" id="GO:0032153">
    <property type="term" value="C:cell division site"/>
    <property type="evidence" value="ECO:0007669"/>
    <property type="project" value="TreeGrafter"/>
</dbReference>
<feature type="transmembrane region" description="Helical" evidence="11">
    <location>
        <begin position="182"/>
        <end position="201"/>
    </location>
</feature>
<feature type="transmembrane region" description="Helical" evidence="11">
    <location>
        <begin position="307"/>
        <end position="332"/>
    </location>
</feature>
<comment type="subcellular location">
    <subcellularLocation>
        <location evidence="11">Cell membrane</location>
        <topology evidence="11">Multi-pass membrane protein</topology>
    </subcellularLocation>
    <subcellularLocation>
        <location evidence="1">Membrane</location>
        <topology evidence="1">Multi-pass membrane protein</topology>
    </subcellularLocation>
</comment>
<organism evidence="12 13">
    <name type="scientific">Heliophilum fasciatum</name>
    <dbReference type="NCBI Taxonomy" id="35700"/>
    <lineage>
        <taxon>Bacteria</taxon>
        <taxon>Bacillati</taxon>
        <taxon>Bacillota</taxon>
        <taxon>Clostridia</taxon>
        <taxon>Eubacteriales</taxon>
        <taxon>Heliobacteriaceae</taxon>
        <taxon>Heliophilum</taxon>
    </lineage>
</organism>
<comment type="catalytic activity">
    <reaction evidence="11">
        <text>[GlcNAc-(1-&gt;4)-Mur2Ac(oyl-L-Ala-gamma-D-Glu-L-Lys-D-Ala-D-Ala)](n)-di-trans,octa-cis-undecaprenyl diphosphate + beta-D-GlcNAc-(1-&gt;4)-Mur2Ac(oyl-L-Ala-gamma-D-Glu-L-Lys-D-Ala-D-Ala)-di-trans,octa-cis-undecaprenyl diphosphate = [GlcNAc-(1-&gt;4)-Mur2Ac(oyl-L-Ala-gamma-D-Glu-L-Lys-D-Ala-D-Ala)](n+1)-di-trans,octa-cis-undecaprenyl diphosphate + di-trans,octa-cis-undecaprenyl diphosphate + H(+)</text>
        <dbReference type="Rhea" id="RHEA:23708"/>
        <dbReference type="Rhea" id="RHEA-COMP:9602"/>
        <dbReference type="Rhea" id="RHEA-COMP:9603"/>
        <dbReference type="ChEBI" id="CHEBI:15378"/>
        <dbReference type="ChEBI" id="CHEBI:58405"/>
        <dbReference type="ChEBI" id="CHEBI:60033"/>
        <dbReference type="ChEBI" id="CHEBI:78435"/>
        <dbReference type="EC" id="2.4.99.28"/>
    </reaction>
</comment>
<keyword evidence="13" id="KW-1185">Reference proteome</keyword>
<dbReference type="GO" id="GO:0005886">
    <property type="term" value="C:plasma membrane"/>
    <property type="evidence" value="ECO:0007669"/>
    <property type="project" value="UniProtKB-SubCell"/>
</dbReference>
<dbReference type="RefSeq" id="WP_131918267.1">
    <property type="nucleotide sequence ID" value="NZ_JAOQNU010000004.1"/>
</dbReference>
<comment type="caution">
    <text evidence="12">The sequence shown here is derived from an EMBL/GenBank/DDBJ whole genome shotgun (WGS) entry which is preliminary data.</text>
</comment>
<evidence type="ECO:0000256" key="3">
    <source>
        <dbReference type="ARBA" id="ARBA00022676"/>
    </source>
</evidence>
<dbReference type="EC" id="2.4.99.28" evidence="11"/>
<dbReference type="GO" id="GO:0008955">
    <property type="term" value="F:peptidoglycan glycosyltransferase activity"/>
    <property type="evidence" value="ECO:0007669"/>
    <property type="project" value="UniProtKB-UniRule"/>
</dbReference>
<comment type="function">
    <text evidence="11">Peptidoglycan polymerase that is essential for cell wall elongation.</text>
</comment>
<evidence type="ECO:0000313" key="13">
    <source>
        <dbReference type="Proteomes" id="UP000294813"/>
    </source>
</evidence>
<dbReference type="InterPro" id="IPR001182">
    <property type="entry name" value="FtsW/RodA"/>
</dbReference>
<dbReference type="GO" id="GO:0051301">
    <property type="term" value="P:cell division"/>
    <property type="evidence" value="ECO:0007669"/>
    <property type="project" value="InterPro"/>
</dbReference>
<keyword evidence="6 11" id="KW-0133">Cell shape</keyword>
<name>A0A4R2RV20_9FIRM</name>
<feature type="transmembrane region" description="Helical" evidence="11">
    <location>
        <begin position="159"/>
        <end position="175"/>
    </location>
</feature>
<gene>
    <name evidence="11" type="primary">rodA</name>
    <name evidence="12" type="ORF">EDD73_104133</name>
</gene>
<comment type="pathway">
    <text evidence="11">Cell wall biogenesis; peptidoglycan biosynthesis.</text>
</comment>
<evidence type="ECO:0000256" key="8">
    <source>
        <dbReference type="ARBA" id="ARBA00022989"/>
    </source>
</evidence>
<accession>A0A4R2RV20</accession>
<evidence type="ECO:0000256" key="11">
    <source>
        <dbReference type="HAMAP-Rule" id="MF_02079"/>
    </source>
</evidence>
<dbReference type="GO" id="GO:0009252">
    <property type="term" value="P:peptidoglycan biosynthetic process"/>
    <property type="evidence" value="ECO:0007669"/>
    <property type="project" value="UniProtKB-UniRule"/>
</dbReference>
<dbReference type="OrthoDB" id="9812661at2"/>
<dbReference type="Proteomes" id="UP000294813">
    <property type="component" value="Unassembled WGS sequence"/>
</dbReference>
<evidence type="ECO:0000256" key="10">
    <source>
        <dbReference type="ARBA" id="ARBA00023316"/>
    </source>
</evidence>
<dbReference type="GO" id="GO:0071555">
    <property type="term" value="P:cell wall organization"/>
    <property type="evidence" value="ECO:0007669"/>
    <property type="project" value="UniProtKB-KW"/>
</dbReference>
<evidence type="ECO:0000256" key="9">
    <source>
        <dbReference type="ARBA" id="ARBA00023136"/>
    </source>
</evidence>
<dbReference type="PANTHER" id="PTHR30474">
    <property type="entry name" value="CELL CYCLE PROTEIN"/>
    <property type="match status" value="1"/>
</dbReference>
<comment type="similarity">
    <text evidence="11">Belongs to the SEDS family. MrdB/RodA subfamily.</text>
</comment>
<feature type="transmembrane region" description="Helical" evidence="11">
    <location>
        <begin position="344"/>
        <end position="365"/>
    </location>
</feature>
<dbReference type="NCBIfam" id="TIGR02210">
    <property type="entry name" value="rodA_shape"/>
    <property type="match status" value="1"/>
</dbReference>
<dbReference type="InterPro" id="IPR018365">
    <property type="entry name" value="Cell_cycle_FtsW-rel_CS"/>
</dbReference>
<sequence>MDLKRIKNIDVTLLVSVFLLLTFSLIILSSASSNVGREPLDFVRKQATWMLIGITLAGSFLFVQYQTMARFSWYIYAANLLLLMTVFFIGINVNGAVRWVNIGAFQFQPSEFSKLIMIVTFADFLARRQGQLNTLKELLPCFAYVAVPMLLILKQPDLGTSLVLIAIMIGMMYAAGANKRILTSLITGGLVVIVFSLYAHFQWGLPLPLQEYQINRLIIFINPDLDPVRTGYHIRQSLIAIGSGGLFGKGLFNGTQAQLNFLPEHHTDFIFSVVGEELGFAGVFGLLLLFFILIVRGLRIARDARDIYGSLLVIGILSMFLFHIMINVGMTIGIMPVTGIPLPFVSYGGSAMITNMACIGILLNVNLRRRTILF</sequence>
<dbReference type="PANTHER" id="PTHR30474:SF1">
    <property type="entry name" value="PEPTIDOGLYCAN GLYCOSYLTRANSFERASE MRDB"/>
    <property type="match status" value="1"/>
</dbReference>
<keyword evidence="10 11" id="KW-0961">Cell wall biogenesis/degradation</keyword>
<reference evidence="12 13" key="1">
    <citation type="submission" date="2019-03" db="EMBL/GenBank/DDBJ databases">
        <title>Genomic Encyclopedia of Type Strains, Phase IV (KMG-IV): sequencing the most valuable type-strain genomes for metagenomic binning, comparative biology and taxonomic classification.</title>
        <authorList>
            <person name="Goeker M."/>
        </authorList>
    </citation>
    <scope>NUCLEOTIDE SEQUENCE [LARGE SCALE GENOMIC DNA]</scope>
    <source>
        <strain evidence="12 13">DSM 11170</strain>
    </source>
</reference>
<protein>
    <recommendedName>
        <fullName evidence="11">Peptidoglycan glycosyltransferase RodA</fullName>
        <shortName evidence="11">PGT</shortName>
        <ecNumber evidence="11">2.4.99.28</ecNumber>
    </recommendedName>
    <alternativeName>
        <fullName evidence="11">Cell elongation protein RodA</fullName>
    </alternativeName>
    <alternativeName>
        <fullName evidence="11">Cell wall polymerase</fullName>
    </alternativeName>
    <alternativeName>
        <fullName evidence="11">Peptidoglycan polymerase</fullName>
        <shortName evidence="11">PG polymerase</shortName>
    </alternativeName>
</protein>
<dbReference type="EMBL" id="SLXT01000004">
    <property type="protein sequence ID" value="TCP68230.1"/>
    <property type="molecule type" value="Genomic_DNA"/>
</dbReference>
<dbReference type="PROSITE" id="PS00428">
    <property type="entry name" value="FTSW_RODA_SPOVE"/>
    <property type="match status" value="1"/>
</dbReference>
<evidence type="ECO:0000256" key="6">
    <source>
        <dbReference type="ARBA" id="ARBA00022960"/>
    </source>
</evidence>
<feature type="transmembrane region" description="Helical" evidence="11">
    <location>
        <begin position="278"/>
        <end position="295"/>
    </location>
</feature>
<evidence type="ECO:0000256" key="1">
    <source>
        <dbReference type="ARBA" id="ARBA00004141"/>
    </source>
</evidence>
<dbReference type="Pfam" id="PF01098">
    <property type="entry name" value="FTSW_RODA_SPOVE"/>
    <property type="match status" value="1"/>
</dbReference>
<dbReference type="GO" id="GO:0008360">
    <property type="term" value="P:regulation of cell shape"/>
    <property type="evidence" value="ECO:0007669"/>
    <property type="project" value="UniProtKB-KW"/>
</dbReference>
<keyword evidence="2 11" id="KW-1003">Cell membrane</keyword>
<feature type="transmembrane region" description="Helical" evidence="11">
    <location>
        <begin position="73"/>
        <end position="93"/>
    </location>
</feature>
<evidence type="ECO:0000256" key="7">
    <source>
        <dbReference type="ARBA" id="ARBA00022984"/>
    </source>
</evidence>
<dbReference type="HAMAP" id="MF_02079">
    <property type="entry name" value="PGT_RodA"/>
    <property type="match status" value="1"/>
</dbReference>
<evidence type="ECO:0000256" key="4">
    <source>
        <dbReference type="ARBA" id="ARBA00022679"/>
    </source>
</evidence>
<dbReference type="InterPro" id="IPR011923">
    <property type="entry name" value="RodA/MrdB"/>
</dbReference>
<dbReference type="UniPathway" id="UPA00219"/>
<feature type="transmembrane region" description="Helical" evidence="11">
    <location>
        <begin position="47"/>
        <end position="66"/>
    </location>
</feature>
<evidence type="ECO:0000313" key="12">
    <source>
        <dbReference type="EMBL" id="TCP68230.1"/>
    </source>
</evidence>
<evidence type="ECO:0000256" key="2">
    <source>
        <dbReference type="ARBA" id="ARBA00022475"/>
    </source>
</evidence>
<keyword evidence="8 11" id="KW-1133">Transmembrane helix</keyword>
<dbReference type="GO" id="GO:0015648">
    <property type="term" value="F:lipid-linked peptidoglycan transporter activity"/>
    <property type="evidence" value="ECO:0007669"/>
    <property type="project" value="TreeGrafter"/>
</dbReference>
<keyword evidence="9 11" id="KW-0472">Membrane</keyword>
<keyword evidence="5 11" id="KW-0812">Transmembrane</keyword>